<keyword evidence="3" id="KW-1185">Reference proteome</keyword>
<dbReference type="InterPro" id="IPR052343">
    <property type="entry name" value="Retrotransposon-Effector_Assoc"/>
</dbReference>
<dbReference type="InterPro" id="IPR043502">
    <property type="entry name" value="DNA/RNA_pol_sf"/>
</dbReference>
<comment type="caution">
    <text evidence="2">The sequence shown here is derived from an EMBL/GenBank/DDBJ whole genome shotgun (WGS) entry which is preliminary data.</text>
</comment>
<dbReference type="SUPFAM" id="SSF56672">
    <property type="entry name" value="DNA/RNA polymerases"/>
    <property type="match status" value="1"/>
</dbReference>
<feature type="domain" description="Reverse transcriptase" evidence="1">
    <location>
        <begin position="20"/>
        <end position="207"/>
    </location>
</feature>
<dbReference type="PROSITE" id="PS50878">
    <property type="entry name" value="RT_POL"/>
    <property type="match status" value="1"/>
</dbReference>
<dbReference type="PANTHER" id="PTHR46890">
    <property type="entry name" value="NON-LTR RETROLELEMENT REVERSE TRANSCRIPTASE-LIKE PROTEIN-RELATED"/>
    <property type="match status" value="1"/>
</dbReference>
<reference evidence="2 3" key="3">
    <citation type="submission" date="2019-11" db="EMBL/GenBank/DDBJ databases">
        <title>A de novo genome assembly of a pear dwarfing rootstock.</title>
        <authorList>
            <person name="Wang F."/>
            <person name="Wang J."/>
            <person name="Li S."/>
            <person name="Zhang Y."/>
            <person name="Fang M."/>
            <person name="Ma L."/>
            <person name="Zhao Y."/>
            <person name="Jiang S."/>
        </authorList>
    </citation>
    <scope>NUCLEOTIDE SEQUENCE [LARGE SCALE GENOMIC DNA]</scope>
    <source>
        <strain evidence="2">S2</strain>
        <tissue evidence="2">Leaf</tissue>
    </source>
</reference>
<dbReference type="AlphaFoldDB" id="A0A5N5FDQ4"/>
<evidence type="ECO:0000313" key="2">
    <source>
        <dbReference type="EMBL" id="KAB2596574.1"/>
    </source>
</evidence>
<protein>
    <recommendedName>
        <fullName evidence="1">Reverse transcriptase domain-containing protein</fullName>
    </recommendedName>
</protein>
<evidence type="ECO:0000313" key="3">
    <source>
        <dbReference type="Proteomes" id="UP000327157"/>
    </source>
</evidence>
<dbReference type="Proteomes" id="UP000327157">
    <property type="component" value="Chromosome 7"/>
</dbReference>
<evidence type="ECO:0000259" key="1">
    <source>
        <dbReference type="PROSITE" id="PS50878"/>
    </source>
</evidence>
<name>A0A5N5FDQ4_9ROSA</name>
<dbReference type="EMBL" id="SMOL01000781">
    <property type="protein sequence ID" value="KAB2596574.1"/>
    <property type="molecule type" value="Genomic_DNA"/>
</dbReference>
<reference evidence="3" key="2">
    <citation type="submission" date="2019-10" db="EMBL/GenBank/DDBJ databases">
        <title>A de novo genome assembly of a pear dwarfing rootstock.</title>
        <authorList>
            <person name="Wang F."/>
            <person name="Wang J."/>
            <person name="Li S."/>
            <person name="Zhang Y."/>
            <person name="Fang M."/>
            <person name="Ma L."/>
            <person name="Zhao Y."/>
            <person name="Jiang S."/>
        </authorList>
    </citation>
    <scope>NUCLEOTIDE SEQUENCE [LARGE SCALE GENOMIC DNA]</scope>
</reference>
<gene>
    <name evidence="2" type="ORF">D8674_032024</name>
</gene>
<reference evidence="2 3" key="1">
    <citation type="submission" date="2019-09" db="EMBL/GenBank/DDBJ databases">
        <authorList>
            <person name="Ou C."/>
        </authorList>
    </citation>
    <scope>NUCLEOTIDE SEQUENCE [LARGE SCALE GENOMIC DNA]</scope>
    <source>
        <strain evidence="2">S2</strain>
        <tissue evidence="2">Leaf</tissue>
    </source>
</reference>
<dbReference type="OrthoDB" id="1748983at2759"/>
<organism evidence="2 3">
    <name type="scientific">Pyrus ussuriensis x Pyrus communis</name>
    <dbReference type="NCBI Taxonomy" id="2448454"/>
    <lineage>
        <taxon>Eukaryota</taxon>
        <taxon>Viridiplantae</taxon>
        <taxon>Streptophyta</taxon>
        <taxon>Embryophyta</taxon>
        <taxon>Tracheophyta</taxon>
        <taxon>Spermatophyta</taxon>
        <taxon>Magnoliopsida</taxon>
        <taxon>eudicotyledons</taxon>
        <taxon>Gunneridae</taxon>
        <taxon>Pentapetalae</taxon>
        <taxon>rosids</taxon>
        <taxon>fabids</taxon>
        <taxon>Rosales</taxon>
        <taxon>Rosaceae</taxon>
        <taxon>Amygdaloideae</taxon>
        <taxon>Maleae</taxon>
        <taxon>Pyrus</taxon>
    </lineage>
</organism>
<sequence length="207" mass="23336">MKDHRIHGVRRRLGYIHGFDGSPTGKAGGTLNQTLIVLIPKVPSSEHVTQFRPINLCNYSYKILSKILANRLKLLLPTIISPSQNAFVAGRQIQDSIGIAHEMFHFLKGRKTMNRFEMGIKLDMQKAYDRVEWDFLDVVMEKMGFCSRWRSLIRGCVSSVKFVVLLNGQAGSSFAPSRGLRQGDPFSPYLFILVGEVLSRLIQGVVE</sequence>
<dbReference type="CDD" id="cd01650">
    <property type="entry name" value="RT_nLTR_like"/>
    <property type="match status" value="1"/>
</dbReference>
<dbReference type="PANTHER" id="PTHR46890:SF48">
    <property type="entry name" value="RNA-DIRECTED DNA POLYMERASE"/>
    <property type="match status" value="1"/>
</dbReference>
<dbReference type="Pfam" id="PF00078">
    <property type="entry name" value="RVT_1"/>
    <property type="match status" value="1"/>
</dbReference>
<accession>A0A5N5FDQ4</accession>
<dbReference type="InterPro" id="IPR000477">
    <property type="entry name" value="RT_dom"/>
</dbReference>
<proteinExistence type="predicted"/>